<dbReference type="STRING" id="1802620.A3D91_03845"/>
<organism evidence="2 3">
    <name type="scientific">candidate division WWE3 bacterium RIFCSPHIGHO2_02_FULL_38_14</name>
    <dbReference type="NCBI Taxonomy" id="1802620"/>
    <lineage>
        <taxon>Bacteria</taxon>
        <taxon>Katanobacteria</taxon>
    </lineage>
</organism>
<feature type="transmembrane region" description="Helical" evidence="1">
    <location>
        <begin position="132"/>
        <end position="153"/>
    </location>
</feature>
<evidence type="ECO:0000313" key="2">
    <source>
        <dbReference type="EMBL" id="OGC53740.1"/>
    </source>
</evidence>
<keyword evidence="1" id="KW-0812">Transmembrane</keyword>
<protein>
    <recommendedName>
        <fullName evidence="4">Glycosyltransferase RgtA/B/C/D-like domain-containing protein</fullName>
    </recommendedName>
</protein>
<gene>
    <name evidence="2" type="ORF">A3D91_03845</name>
</gene>
<dbReference type="AlphaFoldDB" id="A0A1F4VA25"/>
<sequence length="405" mass="47064">MYFISFLVLSFISFSRQSYIQTNIENMSMENIMAVASVFTLLIGLYLFLTLRNKVNLKQKSIIVLAAAIIFLLFITPPLLSVDIYAYVIYAKSMATSNINIYSNSLSDLASNPWIKEINVWWNTLPAAYGPLFYFIIMPIGLAGNILTASYLYKIVNIIFYIFTLFLLKKLINLLSLDSKIFYLFLLNPSLLIHVFLDGHNDILIIFLLLLSIYFLIKNKNEYAVISNSLSILIKYIPVIFLPVFVFKNGKNYVSNVLKTILITAVLITISLIPLFIKWENTKITDPLNGLMLFYINPQAGCLYRCSPFIALSNSLFLNNASFFRLITYTAAYLYFIYRFLYKVSEPVKFMFWSFVGFLFLYISWVTPWYALVPITLSFLLFKEQKYIYLNVLLTAYSLWHYFFI</sequence>
<dbReference type="GO" id="GO:0016758">
    <property type="term" value="F:hexosyltransferase activity"/>
    <property type="evidence" value="ECO:0007669"/>
    <property type="project" value="InterPro"/>
</dbReference>
<feature type="transmembrane region" description="Helical" evidence="1">
    <location>
        <begin position="158"/>
        <end position="175"/>
    </location>
</feature>
<dbReference type="GO" id="GO:0005886">
    <property type="term" value="C:plasma membrane"/>
    <property type="evidence" value="ECO:0007669"/>
    <property type="project" value="UniProtKB-SubCell"/>
</dbReference>
<proteinExistence type="predicted"/>
<dbReference type="Proteomes" id="UP000178127">
    <property type="component" value="Unassembled WGS sequence"/>
</dbReference>
<evidence type="ECO:0000256" key="1">
    <source>
        <dbReference type="SAM" id="Phobius"/>
    </source>
</evidence>
<feature type="transmembrane region" description="Helical" evidence="1">
    <location>
        <begin position="387"/>
        <end position="404"/>
    </location>
</feature>
<dbReference type="EMBL" id="MEVD01000012">
    <property type="protein sequence ID" value="OGC53740.1"/>
    <property type="molecule type" value="Genomic_DNA"/>
</dbReference>
<accession>A0A1F4VA25</accession>
<keyword evidence="1" id="KW-1133">Transmembrane helix</keyword>
<keyword evidence="1" id="KW-0472">Membrane</keyword>
<reference evidence="2 3" key="1">
    <citation type="journal article" date="2016" name="Nat. Commun.">
        <title>Thousands of microbial genomes shed light on interconnected biogeochemical processes in an aquifer system.</title>
        <authorList>
            <person name="Anantharaman K."/>
            <person name="Brown C.T."/>
            <person name="Hug L.A."/>
            <person name="Sharon I."/>
            <person name="Castelle C.J."/>
            <person name="Probst A.J."/>
            <person name="Thomas B.C."/>
            <person name="Singh A."/>
            <person name="Wilkins M.J."/>
            <person name="Karaoz U."/>
            <person name="Brodie E.L."/>
            <person name="Williams K.H."/>
            <person name="Hubbard S.S."/>
            <person name="Banfield J.F."/>
        </authorList>
    </citation>
    <scope>NUCLEOTIDE SEQUENCE [LARGE SCALE GENOMIC DNA]</scope>
</reference>
<evidence type="ECO:0000313" key="3">
    <source>
        <dbReference type="Proteomes" id="UP000178127"/>
    </source>
</evidence>
<feature type="transmembrane region" description="Helical" evidence="1">
    <location>
        <begin position="317"/>
        <end position="338"/>
    </location>
</feature>
<dbReference type="Pfam" id="PF26314">
    <property type="entry name" value="MptA_B_family"/>
    <property type="match status" value="1"/>
</dbReference>
<feature type="transmembrane region" description="Helical" evidence="1">
    <location>
        <begin position="223"/>
        <end position="245"/>
    </location>
</feature>
<comment type="caution">
    <text evidence="2">The sequence shown here is derived from an EMBL/GenBank/DDBJ whole genome shotgun (WGS) entry which is preliminary data.</text>
</comment>
<feature type="transmembrane region" description="Helical" evidence="1">
    <location>
        <begin position="32"/>
        <end position="51"/>
    </location>
</feature>
<feature type="transmembrane region" description="Helical" evidence="1">
    <location>
        <begin position="63"/>
        <end position="88"/>
    </location>
</feature>
<name>A0A1F4VA25_UNCKA</name>
<feature type="transmembrane region" description="Helical" evidence="1">
    <location>
        <begin position="257"/>
        <end position="277"/>
    </location>
</feature>
<feature type="transmembrane region" description="Helical" evidence="1">
    <location>
        <begin position="202"/>
        <end position="217"/>
    </location>
</feature>
<evidence type="ECO:0008006" key="4">
    <source>
        <dbReference type="Google" id="ProtNLM"/>
    </source>
</evidence>
<feature type="transmembrane region" description="Helical" evidence="1">
    <location>
        <begin position="350"/>
        <end position="367"/>
    </location>
</feature>